<name>A0A9P3CR30_9PEZI</name>
<dbReference type="EMBL" id="BOLY01000007">
    <property type="protein sequence ID" value="GIZ47772.1"/>
    <property type="molecule type" value="Genomic_DNA"/>
</dbReference>
<accession>A0A9P3CR30</accession>
<keyword evidence="3" id="KW-1185">Reference proteome</keyword>
<reference evidence="2 3" key="1">
    <citation type="submission" date="2021-01" db="EMBL/GenBank/DDBJ databases">
        <title>Cercospora kikuchii MAFF 305040 whole genome shotgun sequence.</title>
        <authorList>
            <person name="Kashiwa T."/>
            <person name="Suzuki T."/>
        </authorList>
    </citation>
    <scope>NUCLEOTIDE SEQUENCE [LARGE SCALE GENOMIC DNA]</scope>
    <source>
        <strain evidence="2 3">MAFF 305040</strain>
    </source>
</reference>
<dbReference type="GeneID" id="68296430"/>
<comment type="caution">
    <text evidence="2">The sequence shown here is derived from an EMBL/GenBank/DDBJ whole genome shotgun (WGS) entry which is preliminary data.</text>
</comment>
<dbReference type="RefSeq" id="XP_044662259.1">
    <property type="nucleotide sequence ID" value="XM_044806324.1"/>
</dbReference>
<proteinExistence type="predicted"/>
<evidence type="ECO:0000313" key="3">
    <source>
        <dbReference type="Proteomes" id="UP000825890"/>
    </source>
</evidence>
<evidence type="ECO:0000256" key="1">
    <source>
        <dbReference type="SAM" id="MobiDB-lite"/>
    </source>
</evidence>
<gene>
    <name evidence="2" type="ORF">CKM354_001085500</name>
</gene>
<dbReference type="OrthoDB" id="3649444at2759"/>
<dbReference type="Proteomes" id="UP000825890">
    <property type="component" value="Unassembled WGS sequence"/>
</dbReference>
<dbReference type="AlphaFoldDB" id="A0A9P3CR30"/>
<evidence type="ECO:0000313" key="2">
    <source>
        <dbReference type="EMBL" id="GIZ47772.1"/>
    </source>
</evidence>
<sequence>MASMPKTLAGIGMSIDEWDANRQARGFENVLTAVKPFLVYTEPNLDIIPILHGTRLQVTDVSQPVNEVPKKVYMRVGPGMECHIEADVVEEFTAPAGLAVSQIRSGNRHLLGSSIPSEVKKQRKTLTDSDPQPLEVRILVDAIQVVLMDGSVGTFSAGHVVDVCASSHVQNFCVIRFEDNRIAPMWRSQLEKISQLKVEGHVPLMDYFRLWHLNSVHRTEHTLLVAHKEAYGLGHLGHLFPIEKGAKVLLTAKSHNVGYFVDTSSNVFVLTEQQIKESLFDMTAEESILQAAERAGVKKLYSEWGGWKTHRHHNDSVAPGTTTVSGLIEGNISREQIANLPRNSEGFPLPPFDFSPPQDGTGELSIQFGYYDFASDADADLSWSHDFGLAGDVVWAANRGEEGLSDIKLKWVPGTLEGTQAPFGTCNAYVMITIINDMRLWHFGKGPVPYDELPIFTGLDEFWHEREGANVDSIHKLASIDPSARPLLSEIAIEGQMYDRQGYVARALRRASPQQNLNPNALPRAAQLQQEILRASDRSWQFGQRLAVPHVDESAPRIERTSTHPYFVDTSYHKSMPDVLYLFDKETTRYAGVFTLGKKRLAAMDLNLPLLNAYGEAKSTIVKSQGKSTVEVLLRDIPFAPTRIASNEWGPVMGTIYTLGFGFGTGGSGGWAEIVARMPYITRTYCSWYRDNWTDTSRRYRLVPDKILNTKSSKRMDNVIRDNPMSPLFQANNTLRGIASGLVDPAKPYGKPVKDVAGYWHAANLVLFAFNDPSEKHPVDRFRELNNGPSSRERRILEARKKKIKEQTQAAQNAPVAVDEGDNDGKHEER</sequence>
<organism evidence="2 3">
    <name type="scientific">Cercospora kikuchii</name>
    <dbReference type="NCBI Taxonomy" id="84275"/>
    <lineage>
        <taxon>Eukaryota</taxon>
        <taxon>Fungi</taxon>
        <taxon>Dikarya</taxon>
        <taxon>Ascomycota</taxon>
        <taxon>Pezizomycotina</taxon>
        <taxon>Dothideomycetes</taxon>
        <taxon>Dothideomycetidae</taxon>
        <taxon>Mycosphaerellales</taxon>
        <taxon>Mycosphaerellaceae</taxon>
        <taxon>Cercospora</taxon>
    </lineage>
</organism>
<feature type="region of interest" description="Disordered" evidence="1">
    <location>
        <begin position="803"/>
        <end position="830"/>
    </location>
</feature>
<protein>
    <submittedName>
        <fullName evidence="2">Uncharacterized protein</fullName>
    </submittedName>
</protein>